<dbReference type="Proteomes" id="UP000814128">
    <property type="component" value="Unassembled WGS sequence"/>
</dbReference>
<sequence length="260" mass="27277">MYSTPVVVVTGASRGLGLAIASILLASADAAVVAISRSRTPELNKLASVHGHALRIVQCSATDAPTFTQAITSAAQDFGRLDALVLNHGVLEPISRLENPVNNAASWASHFDSNVFSFVTAIQASLPSLRKSPIGGRVIFVSSGAAVGAVCGWGAYNASKAAVNSICRTLASEENNITSVAIRPGKIDTAMQGDIRAGGSEHMDRPIYDSFVREHTEGKLLPPDVPGHVIAKLALYAPAELSGKFLSWDSEECRPFSKPA</sequence>
<name>A0ACB8QR25_9AGAM</name>
<organism evidence="1 2">
    <name type="scientific">Vararia minispora EC-137</name>
    <dbReference type="NCBI Taxonomy" id="1314806"/>
    <lineage>
        <taxon>Eukaryota</taxon>
        <taxon>Fungi</taxon>
        <taxon>Dikarya</taxon>
        <taxon>Basidiomycota</taxon>
        <taxon>Agaricomycotina</taxon>
        <taxon>Agaricomycetes</taxon>
        <taxon>Russulales</taxon>
        <taxon>Lachnocladiaceae</taxon>
        <taxon>Vararia</taxon>
    </lineage>
</organism>
<reference evidence="1" key="1">
    <citation type="submission" date="2021-02" db="EMBL/GenBank/DDBJ databases">
        <authorList>
            <consortium name="DOE Joint Genome Institute"/>
            <person name="Ahrendt S."/>
            <person name="Looney B.P."/>
            <person name="Miyauchi S."/>
            <person name="Morin E."/>
            <person name="Drula E."/>
            <person name="Courty P.E."/>
            <person name="Chicoki N."/>
            <person name="Fauchery L."/>
            <person name="Kohler A."/>
            <person name="Kuo A."/>
            <person name="Labutti K."/>
            <person name="Pangilinan J."/>
            <person name="Lipzen A."/>
            <person name="Riley R."/>
            <person name="Andreopoulos W."/>
            <person name="He G."/>
            <person name="Johnson J."/>
            <person name="Barry K.W."/>
            <person name="Grigoriev I.V."/>
            <person name="Nagy L."/>
            <person name="Hibbett D."/>
            <person name="Henrissat B."/>
            <person name="Matheny P.B."/>
            <person name="Labbe J."/>
            <person name="Martin F."/>
        </authorList>
    </citation>
    <scope>NUCLEOTIDE SEQUENCE</scope>
    <source>
        <strain evidence="1">EC-137</strain>
    </source>
</reference>
<gene>
    <name evidence="1" type="ORF">K488DRAFT_84291</name>
</gene>
<proteinExistence type="predicted"/>
<evidence type="ECO:0000313" key="1">
    <source>
        <dbReference type="EMBL" id="KAI0034070.1"/>
    </source>
</evidence>
<reference evidence="1" key="2">
    <citation type="journal article" date="2022" name="New Phytol.">
        <title>Evolutionary transition to the ectomycorrhizal habit in the genomes of a hyperdiverse lineage of mushroom-forming fungi.</title>
        <authorList>
            <person name="Looney B."/>
            <person name="Miyauchi S."/>
            <person name="Morin E."/>
            <person name="Drula E."/>
            <person name="Courty P.E."/>
            <person name="Kohler A."/>
            <person name="Kuo A."/>
            <person name="LaButti K."/>
            <person name="Pangilinan J."/>
            <person name="Lipzen A."/>
            <person name="Riley R."/>
            <person name="Andreopoulos W."/>
            <person name="He G."/>
            <person name="Johnson J."/>
            <person name="Nolan M."/>
            <person name="Tritt A."/>
            <person name="Barry K.W."/>
            <person name="Grigoriev I.V."/>
            <person name="Nagy L.G."/>
            <person name="Hibbett D."/>
            <person name="Henrissat B."/>
            <person name="Matheny P.B."/>
            <person name="Labbe J."/>
            <person name="Martin F.M."/>
        </authorList>
    </citation>
    <scope>NUCLEOTIDE SEQUENCE</scope>
    <source>
        <strain evidence="1">EC-137</strain>
    </source>
</reference>
<dbReference type="EMBL" id="MU273506">
    <property type="protein sequence ID" value="KAI0034070.1"/>
    <property type="molecule type" value="Genomic_DNA"/>
</dbReference>
<accession>A0ACB8QR25</accession>
<protein>
    <submittedName>
        <fullName evidence="1">NAD-P-binding protein</fullName>
    </submittedName>
</protein>
<comment type="caution">
    <text evidence="1">The sequence shown here is derived from an EMBL/GenBank/DDBJ whole genome shotgun (WGS) entry which is preliminary data.</text>
</comment>
<keyword evidence="2" id="KW-1185">Reference proteome</keyword>
<evidence type="ECO:0000313" key="2">
    <source>
        <dbReference type="Proteomes" id="UP000814128"/>
    </source>
</evidence>